<evidence type="ECO:0008006" key="2">
    <source>
        <dbReference type="Google" id="ProtNLM"/>
    </source>
</evidence>
<dbReference type="AlphaFoldDB" id="A0A0E9QSD7"/>
<dbReference type="EMBL" id="GBXM01089240">
    <property type="protein sequence ID" value="JAH19337.1"/>
    <property type="molecule type" value="Transcribed_RNA"/>
</dbReference>
<organism evidence="1">
    <name type="scientific">Anguilla anguilla</name>
    <name type="common">European freshwater eel</name>
    <name type="synonym">Muraena anguilla</name>
    <dbReference type="NCBI Taxonomy" id="7936"/>
    <lineage>
        <taxon>Eukaryota</taxon>
        <taxon>Metazoa</taxon>
        <taxon>Chordata</taxon>
        <taxon>Craniata</taxon>
        <taxon>Vertebrata</taxon>
        <taxon>Euteleostomi</taxon>
        <taxon>Actinopterygii</taxon>
        <taxon>Neopterygii</taxon>
        <taxon>Teleostei</taxon>
        <taxon>Anguilliformes</taxon>
        <taxon>Anguillidae</taxon>
        <taxon>Anguilla</taxon>
    </lineage>
</organism>
<protein>
    <recommendedName>
        <fullName evidence="2">Reverse transcriptase domain-containing protein</fullName>
    </recommendedName>
</protein>
<evidence type="ECO:0000313" key="1">
    <source>
        <dbReference type="EMBL" id="JAH19337.1"/>
    </source>
</evidence>
<name>A0A0E9QSD7_ANGAN</name>
<sequence>MFAGAWYESPSRGILPLPTSSDKNELCFYLRGEVPTNRNQKLKKIPGPNGIYFCLLKDMLKDLALPPLLASLISYYTEGKLPTIWKSTNVVSIHKSQEQTS</sequence>
<proteinExistence type="predicted"/>
<reference evidence="1" key="2">
    <citation type="journal article" date="2015" name="Fish Shellfish Immunol.">
        <title>Early steps in the European eel (Anguilla anguilla)-Vibrio vulnificus interaction in the gills: Role of the RtxA13 toxin.</title>
        <authorList>
            <person name="Callol A."/>
            <person name="Pajuelo D."/>
            <person name="Ebbesson L."/>
            <person name="Teles M."/>
            <person name="MacKenzie S."/>
            <person name="Amaro C."/>
        </authorList>
    </citation>
    <scope>NUCLEOTIDE SEQUENCE</scope>
</reference>
<reference evidence="1" key="1">
    <citation type="submission" date="2014-11" db="EMBL/GenBank/DDBJ databases">
        <authorList>
            <person name="Amaro Gonzalez C."/>
        </authorList>
    </citation>
    <scope>NUCLEOTIDE SEQUENCE</scope>
</reference>
<accession>A0A0E9QSD7</accession>